<comment type="caution">
    <text evidence="2">The sequence shown here is derived from an EMBL/GenBank/DDBJ whole genome shotgun (WGS) entry which is preliminary data.</text>
</comment>
<keyword evidence="1" id="KW-1133">Transmembrane helix</keyword>
<keyword evidence="1" id="KW-0812">Transmembrane</keyword>
<dbReference type="EMBL" id="BTRK01000004">
    <property type="protein sequence ID" value="GMR48217.1"/>
    <property type="molecule type" value="Genomic_DNA"/>
</dbReference>
<proteinExistence type="predicted"/>
<keyword evidence="3" id="KW-1185">Reference proteome</keyword>
<evidence type="ECO:0000313" key="2">
    <source>
        <dbReference type="EMBL" id="GMR48217.1"/>
    </source>
</evidence>
<organism evidence="2 3">
    <name type="scientific">Pristionchus mayeri</name>
    <dbReference type="NCBI Taxonomy" id="1317129"/>
    <lineage>
        <taxon>Eukaryota</taxon>
        <taxon>Metazoa</taxon>
        <taxon>Ecdysozoa</taxon>
        <taxon>Nematoda</taxon>
        <taxon>Chromadorea</taxon>
        <taxon>Rhabditida</taxon>
        <taxon>Rhabditina</taxon>
        <taxon>Diplogasteromorpha</taxon>
        <taxon>Diplogasteroidea</taxon>
        <taxon>Neodiplogasteridae</taxon>
        <taxon>Pristionchus</taxon>
    </lineage>
</organism>
<sequence length="106" mass="12214">LQPNIYLCPRSSLCCTTRLHPACCEKDVTAKHALRQSIPFVAIFILFIAFATIVHWYLDDPDIEEEVVDEDAFKKKIEIKNILLPSDEDVVDDPVFGRIWEEKAPR</sequence>
<feature type="non-terminal residue" evidence="2">
    <location>
        <position position="1"/>
    </location>
</feature>
<gene>
    <name evidence="2" type="ORF">PMAYCL1PPCAC_18412</name>
</gene>
<dbReference type="Proteomes" id="UP001328107">
    <property type="component" value="Unassembled WGS sequence"/>
</dbReference>
<keyword evidence="1" id="KW-0472">Membrane</keyword>
<dbReference type="AlphaFoldDB" id="A0AAN5CPS3"/>
<evidence type="ECO:0000256" key="1">
    <source>
        <dbReference type="SAM" id="Phobius"/>
    </source>
</evidence>
<reference evidence="3" key="1">
    <citation type="submission" date="2022-10" db="EMBL/GenBank/DDBJ databases">
        <title>Genome assembly of Pristionchus species.</title>
        <authorList>
            <person name="Yoshida K."/>
            <person name="Sommer R.J."/>
        </authorList>
    </citation>
    <scope>NUCLEOTIDE SEQUENCE [LARGE SCALE GENOMIC DNA]</scope>
    <source>
        <strain evidence="3">RS5460</strain>
    </source>
</reference>
<accession>A0AAN5CPS3</accession>
<protein>
    <submittedName>
        <fullName evidence="2">Uncharacterized protein</fullName>
    </submittedName>
</protein>
<evidence type="ECO:0000313" key="3">
    <source>
        <dbReference type="Proteomes" id="UP001328107"/>
    </source>
</evidence>
<name>A0AAN5CPS3_9BILA</name>
<feature type="non-terminal residue" evidence="2">
    <location>
        <position position="106"/>
    </location>
</feature>
<feature type="transmembrane region" description="Helical" evidence="1">
    <location>
        <begin position="38"/>
        <end position="58"/>
    </location>
</feature>